<organism evidence="1 2">
    <name type="scientific">Sodiomyces alkalinus (strain CBS 110278 / VKM F-3762 / F11)</name>
    <name type="common">Alkaliphilic filamentous fungus</name>
    <dbReference type="NCBI Taxonomy" id="1314773"/>
    <lineage>
        <taxon>Eukaryota</taxon>
        <taxon>Fungi</taxon>
        <taxon>Dikarya</taxon>
        <taxon>Ascomycota</taxon>
        <taxon>Pezizomycotina</taxon>
        <taxon>Sordariomycetes</taxon>
        <taxon>Hypocreomycetidae</taxon>
        <taxon>Glomerellales</taxon>
        <taxon>Plectosphaerellaceae</taxon>
        <taxon>Sodiomyces</taxon>
    </lineage>
</organism>
<protein>
    <submittedName>
        <fullName evidence="1">Uncharacterized protein</fullName>
    </submittedName>
</protein>
<keyword evidence="2" id="KW-1185">Reference proteome</keyword>
<dbReference type="RefSeq" id="XP_028463970.1">
    <property type="nucleotide sequence ID" value="XM_028609316.1"/>
</dbReference>
<dbReference type="Proteomes" id="UP000272025">
    <property type="component" value="Unassembled WGS sequence"/>
</dbReference>
<name>A0A3N2PP13_SODAK</name>
<sequence>MRRHDSKLVSQTWRDCIAYCRAAIMAPKDHPSRASAPWVRSCSELQRELLSKYGPEIIEAARAGCAALINDRFEGQPHKIPHIDKKRSFLSNWHGQPVGDSLLPQRNILATAAYEAGALPCHLAMLAWGTPEQAARLSFISHVPICDDYASFTESDYEARIRHAALAVGAAYAFGGWAAEAIIDGSMLQATGTGTGLGTGEAGLIEGVMSWRAVNGATVPYTSYLFGKGTLAEGLIAPQVFTAVHDLFDWRSDTAARNHENGVTGVYGVLGVEDPFHVYLEAILETATLYPVHATWTTGAMTVGHYTAARYGTYDYRGKHDSCCDNCVRLLREATARANLAWKPEIPPRSFAEGHEYRNLLKRQIDQYEQHDMVQKGLSWFQHLVVTGEIWIFDLLREGVEPIDVEAYWV</sequence>
<evidence type="ECO:0000313" key="2">
    <source>
        <dbReference type="Proteomes" id="UP000272025"/>
    </source>
</evidence>
<dbReference type="GeneID" id="39577794"/>
<evidence type="ECO:0000313" key="1">
    <source>
        <dbReference type="EMBL" id="ROT36164.1"/>
    </source>
</evidence>
<dbReference type="AlphaFoldDB" id="A0A3N2PP13"/>
<proteinExistence type="predicted"/>
<reference evidence="1 2" key="1">
    <citation type="journal article" date="2018" name="Mol. Ecol.">
        <title>The obligate alkalophilic soda-lake fungus Sodiomyces alkalinus has shifted to a protein diet.</title>
        <authorList>
            <person name="Grum-Grzhimaylo A.A."/>
            <person name="Falkoski D.L."/>
            <person name="van den Heuvel J."/>
            <person name="Valero-Jimenez C.A."/>
            <person name="Min B."/>
            <person name="Choi I.G."/>
            <person name="Lipzen A."/>
            <person name="Daum C.G."/>
            <person name="Aanen D.K."/>
            <person name="Tsang A."/>
            <person name="Henrissat B."/>
            <person name="Bilanenko E.N."/>
            <person name="de Vries R.P."/>
            <person name="van Kan J.A.L."/>
            <person name="Grigoriev I.V."/>
            <person name="Debets A.J.M."/>
        </authorList>
    </citation>
    <scope>NUCLEOTIDE SEQUENCE [LARGE SCALE GENOMIC DNA]</scope>
    <source>
        <strain evidence="1 2">F11</strain>
    </source>
</reference>
<dbReference type="EMBL" id="ML119060">
    <property type="protein sequence ID" value="ROT36164.1"/>
    <property type="molecule type" value="Genomic_DNA"/>
</dbReference>
<dbReference type="OrthoDB" id="4488907at2759"/>
<gene>
    <name evidence="1" type="ORF">SODALDRAFT_316507</name>
</gene>
<accession>A0A3N2PP13</accession>